<accession>A0A1X9T475</accession>
<gene>
    <name evidence="1" type="ORF">AR543_p0125</name>
</gene>
<dbReference type="RefSeq" id="WP_087071435.1">
    <property type="nucleotide sequence ID" value="NZ_CP021170.1"/>
</dbReference>
<protein>
    <submittedName>
        <fullName evidence="1">Flp pilus assembly protein CpaF</fullName>
    </submittedName>
</protein>
<dbReference type="Proteomes" id="UP000078148">
    <property type="component" value="Plasmid unnamed1"/>
</dbReference>
<dbReference type="EMBL" id="CP021170">
    <property type="protein sequence ID" value="ARR10733.1"/>
    <property type="molecule type" value="Genomic_DNA"/>
</dbReference>
<geneLocation type="plasmid" evidence="1 2">
    <name>unnamed1</name>
</geneLocation>
<dbReference type="OrthoDB" id="2563050at2"/>
<dbReference type="AlphaFoldDB" id="A0A1X9T475"/>
<proteinExistence type="predicted"/>
<reference evidence="1 2" key="1">
    <citation type="journal article" date="2016" name="Int. J. Syst. Evol. Microbiol.">
        <title>Paenibacillus damxungensis sp. nov., isolated from raw yak (Bos grunniens) milk.</title>
        <authorList>
            <person name="Wu Z."/>
            <person name="Gao C."/>
            <person name="Han J."/>
            <person name="Liu Z."/>
        </authorList>
    </citation>
    <scope>NUCLEOTIDE SEQUENCE [LARGE SCALE GENOMIC DNA]</scope>
    <source>
        <strain evidence="1 2">BD3526</strain>
        <plasmid evidence="1 2">unnamed1</plasmid>
    </source>
</reference>
<evidence type="ECO:0000313" key="2">
    <source>
        <dbReference type="Proteomes" id="UP000078148"/>
    </source>
</evidence>
<organism evidence="1 2">
    <name type="scientific">Paenibacillus bovis</name>
    <dbReference type="NCBI Taxonomy" id="1616788"/>
    <lineage>
        <taxon>Bacteria</taxon>
        <taxon>Bacillati</taxon>
        <taxon>Bacillota</taxon>
        <taxon>Bacilli</taxon>
        <taxon>Bacillales</taxon>
        <taxon>Paenibacillaceae</taxon>
        <taxon>Paenibacillus</taxon>
    </lineage>
</organism>
<dbReference type="Gene3D" id="1.10.10.10">
    <property type="entry name" value="Winged helix-like DNA-binding domain superfamily/Winged helix DNA-binding domain"/>
    <property type="match status" value="1"/>
</dbReference>
<evidence type="ECO:0000313" key="1">
    <source>
        <dbReference type="EMBL" id="ARR10733.1"/>
    </source>
</evidence>
<name>A0A1X9T475_9BACL</name>
<dbReference type="InterPro" id="IPR036388">
    <property type="entry name" value="WH-like_DNA-bd_sf"/>
</dbReference>
<keyword evidence="1" id="KW-0614">Plasmid</keyword>
<sequence length="392" mass="45285">MQPQINKPGIMITLTTIGGGDCSGGLLRLLQALPKEARKCVIELPDLGIARLYDHLGLHRVIDWEPARSINQWLLDFHLKEHRDIQQYLIEHEAVHYLCLHPSSSSSQPVTQRLDSNQALIDMPLYLKLQLCGLYDYILFVTQGTMIHPMTHFAIRYADAAVLYSDTQLDINHHLGLLQELMTTYQMEPERLFHFIRRKRNLRLPALSEQRTEELLRKIHRLSRIPVFWRDPMLEWVEPAHLAGQIRAKDYKEYEPAPLELTRVDRTDLSGAKQLSFDWVVGSAGAAKIKKVDDMYEQIKRFVCEHGLHSSEYLRIKFRIRRKRVIDILQELAEEGVLHRPAEQGKSYTIKWTKEEIETYLLQSSRKAVDFYSTSSSSSTVPATVPGTVPVI</sequence>
<keyword evidence="2" id="KW-1185">Reference proteome</keyword>
<dbReference type="KEGG" id="pbv:AR543_p0125"/>